<dbReference type="RefSeq" id="XP_045963504.1">
    <property type="nucleotide sequence ID" value="XM_046101253.1"/>
</dbReference>
<proteinExistence type="predicted"/>
<keyword evidence="2" id="KW-1185">Reference proteome</keyword>
<reference evidence="1" key="1">
    <citation type="journal article" date="2021" name="Nat. Commun.">
        <title>Genetic determinants of endophytism in the Arabidopsis root mycobiome.</title>
        <authorList>
            <person name="Mesny F."/>
            <person name="Miyauchi S."/>
            <person name="Thiergart T."/>
            <person name="Pickel B."/>
            <person name="Atanasova L."/>
            <person name="Karlsson M."/>
            <person name="Huettel B."/>
            <person name="Barry K.W."/>
            <person name="Haridas S."/>
            <person name="Chen C."/>
            <person name="Bauer D."/>
            <person name="Andreopoulos W."/>
            <person name="Pangilinan J."/>
            <person name="LaButti K."/>
            <person name="Riley R."/>
            <person name="Lipzen A."/>
            <person name="Clum A."/>
            <person name="Drula E."/>
            <person name="Henrissat B."/>
            <person name="Kohler A."/>
            <person name="Grigoriev I.V."/>
            <person name="Martin F.M."/>
            <person name="Hacquard S."/>
        </authorList>
    </citation>
    <scope>NUCLEOTIDE SEQUENCE</scope>
    <source>
        <strain evidence="1">MPI-SDFR-AT-0073</strain>
    </source>
</reference>
<dbReference type="Proteomes" id="UP000758603">
    <property type="component" value="Unassembled WGS sequence"/>
</dbReference>
<name>A0A9P9A2R4_9PEZI</name>
<dbReference type="AlphaFoldDB" id="A0A9P9A2R4"/>
<comment type="caution">
    <text evidence="1">The sequence shown here is derived from an EMBL/GenBank/DDBJ whole genome shotgun (WGS) entry which is preliminary data.</text>
</comment>
<dbReference type="GeneID" id="70130145"/>
<sequence length="385" mass="45342">MYNEYWPYFCNIYLRPWSRITLSDWLRDPLDKTANITFYHNHTTHDLADPTVSGDEEWHGWGERTGRREIAEALASDWVVPNIQIQSSSGNSWSTKFRMSALNQREGGPLDLRLSFPLFLHREELQSRYCLDSMNGWEEDPRDCRLISNPHSESEHHNPNWFDSRRWLSERHGEMTIAKREQRKTLRPLWHGCEDGDNTAEQALLEDEEEWLQPGSPHCICEMEQQLCLTTWQMNEILELKIWLKAHEGQGHEDWLTKLCLFEKSFQENFLAKRRDAPGHVALLRHVHPSLQHMDDCQGLESLDIDFFGDALSPGTAKEIHTTATSIFRDGLVERFTGREWRGRENLERPVSVFWDIGPHPEPNFTRWADPNHNMDGLNMDDRWR</sequence>
<protein>
    <submittedName>
        <fullName evidence="1">Uncharacterized protein</fullName>
    </submittedName>
</protein>
<evidence type="ECO:0000313" key="1">
    <source>
        <dbReference type="EMBL" id="KAH6659373.1"/>
    </source>
</evidence>
<dbReference type="EMBL" id="JAGPXC010000001">
    <property type="protein sequence ID" value="KAH6659373.1"/>
    <property type="molecule type" value="Genomic_DNA"/>
</dbReference>
<organism evidence="1 2">
    <name type="scientific">Truncatella angustata</name>
    <dbReference type="NCBI Taxonomy" id="152316"/>
    <lineage>
        <taxon>Eukaryota</taxon>
        <taxon>Fungi</taxon>
        <taxon>Dikarya</taxon>
        <taxon>Ascomycota</taxon>
        <taxon>Pezizomycotina</taxon>
        <taxon>Sordariomycetes</taxon>
        <taxon>Xylariomycetidae</taxon>
        <taxon>Amphisphaeriales</taxon>
        <taxon>Sporocadaceae</taxon>
        <taxon>Truncatella</taxon>
    </lineage>
</organism>
<evidence type="ECO:0000313" key="2">
    <source>
        <dbReference type="Proteomes" id="UP000758603"/>
    </source>
</evidence>
<accession>A0A9P9A2R4</accession>
<dbReference type="OrthoDB" id="4757095at2759"/>
<gene>
    <name evidence="1" type="ORF">BKA67DRAFT_544266</name>
</gene>